<proteinExistence type="predicted"/>
<accession>A0A914D4J6</accession>
<dbReference type="AlphaFoldDB" id="A0A914D4J6"/>
<dbReference type="WBParaSite" id="ACRNAN_scaffold18820.g21378.t1">
    <property type="protein sequence ID" value="ACRNAN_scaffold18820.g21378.t1"/>
    <property type="gene ID" value="ACRNAN_scaffold18820.g21378"/>
</dbReference>
<reference evidence="3 4" key="1">
    <citation type="submission" date="2022-11" db="UniProtKB">
        <authorList>
            <consortium name="WormBaseParasite"/>
        </authorList>
    </citation>
    <scope>IDENTIFICATION</scope>
</reference>
<name>A0A914D4J6_9BILA</name>
<feature type="region of interest" description="Disordered" evidence="1">
    <location>
        <begin position="1"/>
        <end position="22"/>
    </location>
</feature>
<sequence length="106" mass="11649">MIIDEEPTQSEMSATPPPIGFKPLPTTSTIIQRRACQDNANASPSSLRASVKTSNIDQDQEPVWRMAKPSPQPPKVRLKQLPPIITPQPDRFGPYEDDGSLQSALV</sequence>
<feature type="compositionally biased region" description="Polar residues" evidence="1">
    <location>
        <begin position="39"/>
        <end position="57"/>
    </location>
</feature>
<evidence type="ECO:0000256" key="1">
    <source>
        <dbReference type="SAM" id="MobiDB-lite"/>
    </source>
</evidence>
<protein>
    <submittedName>
        <fullName evidence="3 4">Uncharacterized protein</fullName>
    </submittedName>
</protein>
<keyword evidence="2" id="KW-1185">Reference proteome</keyword>
<feature type="region of interest" description="Disordered" evidence="1">
    <location>
        <begin position="39"/>
        <end position="106"/>
    </location>
</feature>
<organism evidence="2 4">
    <name type="scientific">Acrobeloides nanus</name>
    <dbReference type="NCBI Taxonomy" id="290746"/>
    <lineage>
        <taxon>Eukaryota</taxon>
        <taxon>Metazoa</taxon>
        <taxon>Ecdysozoa</taxon>
        <taxon>Nematoda</taxon>
        <taxon>Chromadorea</taxon>
        <taxon>Rhabditida</taxon>
        <taxon>Tylenchina</taxon>
        <taxon>Cephalobomorpha</taxon>
        <taxon>Cephaloboidea</taxon>
        <taxon>Cephalobidae</taxon>
        <taxon>Acrobeloides</taxon>
    </lineage>
</organism>
<dbReference type="WBParaSite" id="ACRNAN_scaffold15426.g15896.t1">
    <property type="protein sequence ID" value="ACRNAN_scaffold15426.g15896.t1"/>
    <property type="gene ID" value="ACRNAN_scaffold15426.g15896"/>
</dbReference>
<dbReference type="Proteomes" id="UP000887540">
    <property type="component" value="Unplaced"/>
</dbReference>
<evidence type="ECO:0000313" key="2">
    <source>
        <dbReference type="Proteomes" id="UP000887540"/>
    </source>
</evidence>
<evidence type="ECO:0000313" key="4">
    <source>
        <dbReference type="WBParaSite" id="ACRNAN_scaffold18820.g21378.t1"/>
    </source>
</evidence>
<evidence type="ECO:0000313" key="3">
    <source>
        <dbReference type="WBParaSite" id="ACRNAN_scaffold15426.g15896.t1"/>
    </source>
</evidence>